<dbReference type="WBParaSite" id="jg5197">
    <property type="protein sequence ID" value="jg5197"/>
    <property type="gene ID" value="jg5197"/>
</dbReference>
<dbReference type="Pfam" id="PF13086">
    <property type="entry name" value="AAA_11"/>
    <property type="match status" value="1"/>
</dbReference>
<protein>
    <submittedName>
        <fullName evidence="3">DNA2/NAM7 helicase helicase domain-containing protein</fullName>
    </submittedName>
</protein>
<evidence type="ECO:0000259" key="1">
    <source>
        <dbReference type="Pfam" id="PF13086"/>
    </source>
</evidence>
<accession>A0A915EF19</accession>
<sequence>MYLASTAEMMATNSLCANLFVSSVASKSVNSALPWEADGSKTTLRLIMPFHEPPCQEITEGSEWTWVAISSIYWTILTAFIAISTYWKPLTKNCMGCSQEYILFDVTPSENIEFAIDSVGSAFVTTCIRFRAHGGDEYQICVTFLRSTEIGIKKLGGDELYEQYVTFPEAFTVHEPNPLRWNLPAEQCYRLLRGAKKCELSTRVHGGSELNFDFYQISVQFLRKCGVKIDNEQEKAIKNCAEDGLHCVQGPPGTGKTSVIVAYAVIHSLTKFRTLICAPSIEGANSIALRIQEMVQKNEIRKELLSKGVEVDTILVRHYASDVNCHYELNIH</sequence>
<dbReference type="SUPFAM" id="SSF52540">
    <property type="entry name" value="P-loop containing nucleoside triphosphate hydrolases"/>
    <property type="match status" value="1"/>
</dbReference>
<keyword evidence="2" id="KW-1185">Reference proteome</keyword>
<reference evidence="3" key="1">
    <citation type="submission" date="2022-11" db="UniProtKB">
        <authorList>
            <consortium name="WormBaseParasite"/>
        </authorList>
    </citation>
    <scope>IDENTIFICATION</scope>
</reference>
<organism evidence="2 3">
    <name type="scientific">Ditylenchus dipsaci</name>
    <dbReference type="NCBI Taxonomy" id="166011"/>
    <lineage>
        <taxon>Eukaryota</taxon>
        <taxon>Metazoa</taxon>
        <taxon>Ecdysozoa</taxon>
        <taxon>Nematoda</taxon>
        <taxon>Chromadorea</taxon>
        <taxon>Rhabditida</taxon>
        <taxon>Tylenchina</taxon>
        <taxon>Tylenchomorpha</taxon>
        <taxon>Sphaerularioidea</taxon>
        <taxon>Anguinidae</taxon>
        <taxon>Anguininae</taxon>
        <taxon>Ditylenchus</taxon>
    </lineage>
</organism>
<dbReference type="GO" id="GO:0004386">
    <property type="term" value="F:helicase activity"/>
    <property type="evidence" value="ECO:0007669"/>
    <property type="project" value="InterPro"/>
</dbReference>
<proteinExistence type="predicted"/>
<dbReference type="InterPro" id="IPR041677">
    <property type="entry name" value="DNA2/NAM7_AAA_11"/>
</dbReference>
<dbReference type="Proteomes" id="UP000887574">
    <property type="component" value="Unplaced"/>
</dbReference>
<name>A0A915EF19_9BILA</name>
<evidence type="ECO:0000313" key="2">
    <source>
        <dbReference type="Proteomes" id="UP000887574"/>
    </source>
</evidence>
<dbReference type="InterPro" id="IPR027417">
    <property type="entry name" value="P-loop_NTPase"/>
</dbReference>
<feature type="domain" description="DNA2/NAM7 helicase helicase" evidence="1">
    <location>
        <begin position="229"/>
        <end position="297"/>
    </location>
</feature>
<dbReference type="Gene3D" id="3.40.50.300">
    <property type="entry name" value="P-loop containing nucleotide triphosphate hydrolases"/>
    <property type="match status" value="1"/>
</dbReference>
<evidence type="ECO:0000313" key="3">
    <source>
        <dbReference type="WBParaSite" id="jg5197"/>
    </source>
</evidence>
<dbReference type="AlphaFoldDB" id="A0A915EF19"/>